<dbReference type="AlphaFoldDB" id="A0A1X2H731"/>
<dbReference type="GO" id="GO:0004519">
    <property type="term" value="F:endonuclease activity"/>
    <property type="evidence" value="ECO:0007669"/>
    <property type="project" value="UniProtKB-KW"/>
</dbReference>
<proteinExistence type="predicted"/>
<evidence type="ECO:0000259" key="1">
    <source>
        <dbReference type="Pfam" id="PF14529"/>
    </source>
</evidence>
<dbReference type="OrthoDB" id="2207231at2759"/>
<accession>A0A1X2H731</accession>
<dbReference type="OMA" id="NDYMSEL"/>
<evidence type="ECO:0000313" key="3">
    <source>
        <dbReference type="Proteomes" id="UP000242180"/>
    </source>
</evidence>
<dbReference type="InterPro" id="IPR036691">
    <property type="entry name" value="Endo/exonu/phosph_ase_sf"/>
</dbReference>
<dbReference type="InParanoid" id="A0A1X2H731"/>
<dbReference type="Pfam" id="PF14529">
    <property type="entry name" value="Exo_endo_phos_2"/>
    <property type="match status" value="1"/>
</dbReference>
<name>A0A1X2H731_SYNRA</name>
<keyword evidence="2" id="KW-0269">Exonuclease</keyword>
<organism evidence="2 3">
    <name type="scientific">Syncephalastrum racemosum</name>
    <name type="common">Filamentous fungus</name>
    <dbReference type="NCBI Taxonomy" id="13706"/>
    <lineage>
        <taxon>Eukaryota</taxon>
        <taxon>Fungi</taxon>
        <taxon>Fungi incertae sedis</taxon>
        <taxon>Mucoromycota</taxon>
        <taxon>Mucoromycotina</taxon>
        <taxon>Mucoromycetes</taxon>
        <taxon>Mucorales</taxon>
        <taxon>Syncephalastraceae</taxon>
        <taxon>Syncephalastrum</taxon>
    </lineage>
</organism>
<reference evidence="2 3" key="1">
    <citation type="submission" date="2016-07" db="EMBL/GenBank/DDBJ databases">
        <title>Pervasive Adenine N6-methylation of Active Genes in Fungi.</title>
        <authorList>
            <consortium name="DOE Joint Genome Institute"/>
            <person name="Mondo S.J."/>
            <person name="Dannebaum R.O."/>
            <person name="Kuo R.C."/>
            <person name="Labutti K."/>
            <person name="Haridas S."/>
            <person name="Kuo A."/>
            <person name="Salamov A."/>
            <person name="Ahrendt S.R."/>
            <person name="Lipzen A."/>
            <person name="Sullivan W."/>
            <person name="Andreopoulos W.B."/>
            <person name="Clum A."/>
            <person name="Lindquist E."/>
            <person name="Daum C."/>
            <person name="Ramamoorthy G.K."/>
            <person name="Gryganskyi A."/>
            <person name="Culley D."/>
            <person name="Magnuson J.K."/>
            <person name="James T.Y."/>
            <person name="O'Malley M.A."/>
            <person name="Stajich J.E."/>
            <person name="Spatafora J.W."/>
            <person name="Visel A."/>
            <person name="Grigoriev I.V."/>
        </authorList>
    </citation>
    <scope>NUCLEOTIDE SEQUENCE [LARGE SCALE GENOMIC DNA]</scope>
    <source>
        <strain evidence="2 3">NRRL 2496</strain>
    </source>
</reference>
<dbReference type="GO" id="GO:0004527">
    <property type="term" value="F:exonuclease activity"/>
    <property type="evidence" value="ECO:0007669"/>
    <property type="project" value="UniProtKB-KW"/>
</dbReference>
<feature type="domain" description="Endonuclease/exonuclease/phosphatase" evidence="1">
    <location>
        <begin position="253"/>
        <end position="379"/>
    </location>
</feature>
<dbReference type="InterPro" id="IPR005135">
    <property type="entry name" value="Endo/exonuclease/phosphatase"/>
</dbReference>
<keyword evidence="3" id="KW-1185">Reference proteome</keyword>
<dbReference type="SUPFAM" id="SSF56219">
    <property type="entry name" value="DNase I-like"/>
    <property type="match status" value="1"/>
</dbReference>
<dbReference type="Gene3D" id="3.60.10.10">
    <property type="entry name" value="Endonuclease/exonuclease/phosphatase"/>
    <property type="match status" value="1"/>
</dbReference>
<keyword evidence="2" id="KW-0540">Nuclease</keyword>
<comment type="caution">
    <text evidence="2">The sequence shown here is derived from an EMBL/GenBank/DDBJ whole genome shotgun (WGS) entry which is preliminary data.</text>
</comment>
<protein>
    <submittedName>
        <fullName evidence="2">Endonuclease/exonuclease/phosphatase</fullName>
    </submittedName>
</protein>
<keyword evidence="2" id="KW-0378">Hydrolase</keyword>
<dbReference type="Proteomes" id="UP000242180">
    <property type="component" value="Unassembled WGS sequence"/>
</dbReference>
<dbReference type="STRING" id="13706.A0A1X2H731"/>
<keyword evidence="2" id="KW-0255">Endonuclease</keyword>
<sequence length="405" mass="46004">SARPRRARQLTVRRSAALVRHITRVDPENNGYKYLYLYTRHRMTVSNLRNILKKLKVDNSRILDVHFPDRQVAALLVHNEYAPVFEEQMAQKGVSLNKDFDPLDPAIIRDPAMQDATLEERQEKAGVVHKSHLLAALNFIRDPVKISVARSFRRQNWITDEDLTAVLETSTVNTLTNTFPSSTLIFITETWLLSPTRYLTSWTQHHTYATPVTNTTRGRNGIALLIHPECRYPVNILPSTSPYLLSCQIADLLIHCTYLPPSLTNTEVETFLADLPLLTHSSQFNTLICGDFNARHTQLLGDRRTNASGRILRRWITEERLTCWNQQLAFGKPTFVAHRIHRQAEETSILDLFLSTCPLQDARMNISYDVDLTSDHKPVHLSFSLTLPPPPPASDILVSSGALAS</sequence>
<gene>
    <name evidence="2" type="ORF">BCR43DRAFT_549949</name>
</gene>
<feature type="non-terminal residue" evidence="2">
    <location>
        <position position="1"/>
    </location>
</feature>
<dbReference type="EMBL" id="MCGN01000007">
    <property type="protein sequence ID" value="ORY94364.1"/>
    <property type="molecule type" value="Genomic_DNA"/>
</dbReference>
<evidence type="ECO:0000313" key="2">
    <source>
        <dbReference type="EMBL" id="ORY94364.1"/>
    </source>
</evidence>